<proteinExistence type="predicted"/>
<dbReference type="AlphaFoldDB" id="A0AAP2DG27"/>
<keyword evidence="3" id="KW-1185">Reference proteome</keyword>
<reference evidence="2 3" key="1">
    <citation type="submission" date="2021-05" db="EMBL/GenBank/DDBJ databases">
        <title>A Polyphasic approach of four new species of the genus Ohtaekwangia: Ohtaekwangia histidinii sp. nov., Ohtaekwangia cretensis sp. nov., Ohtaekwangia indiensis sp. nov., Ohtaekwangia reichenbachii sp. nov. from diverse environment.</title>
        <authorList>
            <person name="Octaviana S."/>
        </authorList>
    </citation>
    <scope>NUCLEOTIDE SEQUENCE [LARGE SCALE GENOMIC DNA]</scope>
    <source>
        <strain evidence="2 3">PWU37</strain>
    </source>
</reference>
<dbReference type="Proteomes" id="UP001319180">
    <property type="component" value="Unassembled WGS sequence"/>
</dbReference>
<evidence type="ECO:0000313" key="2">
    <source>
        <dbReference type="EMBL" id="MBT1690632.1"/>
    </source>
</evidence>
<organism evidence="2 3">
    <name type="scientific">Dawidia soli</name>
    <dbReference type="NCBI Taxonomy" id="2782352"/>
    <lineage>
        <taxon>Bacteria</taxon>
        <taxon>Pseudomonadati</taxon>
        <taxon>Bacteroidota</taxon>
        <taxon>Cytophagia</taxon>
        <taxon>Cytophagales</taxon>
        <taxon>Chryseotaleaceae</taxon>
        <taxon>Dawidia</taxon>
    </lineage>
</organism>
<dbReference type="RefSeq" id="WP_254094255.1">
    <property type="nucleotide sequence ID" value="NZ_JAHESC010000075.1"/>
</dbReference>
<accession>A0AAP2DG27</accession>
<comment type="caution">
    <text evidence="2">The sequence shown here is derived from an EMBL/GenBank/DDBJ whole genome shotgun (WGS) entry which is preliminary data.</text>
</comment>
<evidence type="ECO:0000313" key="3">
    <source>
        <dbReference type="Proteomes" id="UP001319180"/>
    </source>
</evidence>
<feature type="compositionally biased region" description="Basic residues" evidence="1">
    <location>
        <begin position="68"/>
        <end position="80"/>
    </location>
</feature>
<sequence length="80" mass="8833">MTKKISKKEIQDVLHEAISTALNKLEISAPSKKTKKLLDRISKKVSDRVKREIKRKNNAATKAAATTAKKKVKAPKAAHA</sequence>
<gene>
    <name evidence="2" type="ORF">KK078_28970</name>
</gene>
<evidence type="ECO:0000256" key="1">
    <source>
        <dbReference type="SAM" id="MobiDB-lite"/>
    </source>
</evidence>
<dbReference type="EMBL" id="JAHESC010000075">
    <property type="protein sequence ID" value="MBT1690632.1"/>
    <property type="molecule type" value="Genomic_DNA"/>
</dbReference>
<name>A0AAP2DG27_9BACT</name>
<protein>
    <submittedName>
        <fullName evidence="2">Uncharacterized protein</fullName>
    </submittedName>
</protein>
<feature type="region of interest" description="Disordered" evidence="1">
    <location>
        <begin position="55"/>
        <end position="80"/>
    </location>
</feature>